<dbReference type="WBParaSite" id="ALUE_0001130601-mRNA-1">
    <property type="protein sequence ID" value="ALUE_0001130601-mRNA-1"/>
    <property type="gene ID" value="ALUE_0001130601"/>
</dbReference>
<feature type="region of interest" description="Disordered" evidence="2">
    <location>
        <begin position="1"/>
        <end position="31"/>
    </location>
</feature>
<dbReference type="SMART" id="SM00573">
    <property type="entry name" value="HSA"/>
    <property type="match status" value="1"/>
</dbReference>
<accession>A0A0M3I3Q5</accession>
<dbReference type="Gene3D" id="3.40.50.10810">
    <property type="entry name" value="Tandem AAA-ATPase domain"/>
    <property type="match status" value="1"/>
</dbReference>
<evidence type="ECO:0000256" key="1">
    <source>
        <dbReference type="SAM" id="Coils"/>
    </source>
</evidence>
<feature type="region of interest" description="Disordered" evidence="2">
    <location>
        <begin position="383"/>
        <end position="403"/>
    </location>
</feature>
<dbReference type="InterPro" id="IPR014001">
    <property type="entry name" value="Helicase_ATP-bd"/>
</dbReference>
<dbReference type="SUPFAM" id="SSF52540">
    <property type="entry name" value="P-loop containing nucleoside triphosphate hydrolases"/>
    <property type="match status" value="1"/>
</dbReference>
<dbReference type="Gene3D" id="1.20.5.170">
    <property type="match status" value="1"/>
</dbReference>
<dbReference type="GO" id="GO:0005524">
    <property type="term" value="F:ATP binding"/>
    <property type="evidence" value="ECO:0007669"/>
    <property type="project" value="InterPro"/>
</dbReference>
<keyword evidence="4" id="KW-1185">Reference proteome</keyword>
<dbReference type="AlphaFoldDB" id="A0A0M3I3Q5"/>
<feature type="domain" description="Helicase ATP-binding" evidence="3">
    <location>
        <begin position="496"/>
        <end position="606"/>
    </location>
</feature>
<name>A0A0M3I3Q5_ASCLU</name>
<evidence type="ECO:0000256" key="2">
    <source>
        <dbReference type="SAM" id="MobiDB-lite"/>
    </source>
</evidence>
<dbReference type="Pfam" id="PF00176">
    <property type="entry name" value="SNF2-rel_dom"/>
    <property type="match status" value="1"/>
</dbReference>
<dbReference type="InterPro" id="IPR000330">
    <property type="entry name" value="SNF2_N"/>
</dbReference>
<dbReference type="InterPro" id="IPR038718">
    <property type="entry name" value="SNF2-like_sf"/>
</dbReference>
<organism evidence="4 5">
    <name type="scientific">Ascaris lumbricoides</name>
    <name type="common">Giant roundworm</name>
    <dbReference type="NCBI Taxonomy" id="6252"/>
    <lineage>
        <taxon>Eukaryota</taxon>
        <taxon>Metazoa</taxon>
        <taxon>Ecdysozoa</taxon>
        <taxon>Nematoda</taxon>
        <taxon>Chromadorea</taxon>
        <taxon>Rhabditida</taxon>
        <taxon>Spirurina</taxon>
        <taxon>Ascaridomorpha</taxon>
        <taxon>Ascaridoidea</taxon>
        <taxon>Ascarididae</taxon>
        <taxon>Ascaris</taxon>
    </lineage>
</organism>
<proteinExistence type="predicted"/>
<dbReference type="PANTHER" id="PTHR10799">
    <property type="entry name" value="SNF2/RAD54 HELICASE FAMILY"/>
    <property type="match status" value="1"/>
</dbReference>
<feature type="compositionally biased region" description="Polar residues" evidence="2">
    <location>
        <begin position="16"/>
        <end position="29"/>
    </location>
</feature>
<dbReference type="InterPro" id="IPR027417">
    <property type="entry name" value="P-loop_NTPase"/>
</dbReference>
<protein>
    <submittedName>
        <fullName evidence="5">Helicase ATP-binding domain-containing protein</fullName>
    </submittedName>
</protein>
<evidence type="ECO:0000313" key="5">
    <source>
        <dbReference type="WBParaSite" id="ALUE_0001130601-mRNA-1"/>
    </source>
</evidence>
<keyword evidence="1" id="KW-0175">Coiled coil</keyword>
<dbReference type="Proteomes" id="UP000036681">
    <property type="component" value="Unplaced"/>
</dbReference>
<dbReference type="PROSITE" id="PS51192">
    <property type="entry name" value="HELICASE_ATP_BIND_1"/>
    <property type="match status" value="1"/>
</dbReference>
<sequence>MIQVTVMKRNTEDGDTTNTADPCSRSNIRGGSETLGERIAHSLPAVDAVDEPSHATKAFPQIPLAADQMKEVTETSVLTGCQICETSGGEEPNFGDGERCGNGDIGMPFGFTVMHAHDRHEEATSPHAYSLWIRDPLRMLKEREIRTEARIASRIQTLQNLPADIGDEVRLKAEIQLRSLRLLKFQKQMRAEVLRTLKKETTFETAFLLNTKAFGLSKGLILRDAHHVAEQEKARALECEINKGKARCEFLHTLIWHFKSFKQFHRNNWLKQRNIKDAVKAYHRNSEKERTKELQRKERTRLQRLMQEDEEGYKQLLDEKKDRRLVYLLKQTDEYVESLSNLVRQRATNLQIKHASICKGVAEIQGNDSRSVHVSIREMATDKLLPLEEPSESVSAGEGSKLDGVDKVVPQLGSTVSHVDDDLEGLDEEARNRMIIEKARMEEDEYDQKTKRQSESYYATAHRIKEEVTVQPSTMGGGNPTLQLKPYQLKGVEWMVSLFNNNLNGILADDMGLGKTIQTIALIAYLMEVKKVNGPYLIIVPLSTISNWEFELEKWAPSVVKVVYKGCRKMRRTLGGIILREMFNVLLTTYDYVLKEKALLGRVNRY</sequence>
<evidence type="ECO:0000259" key="3">
    <source>
        <dbReference type="PROSITE" id="PS51192"/>
    </source>
</evidence>
<dbReference type="Pfam" id="PF07529">
    <property type="entry name" value="HSA"/>
    <property type="match status" value="1"/>
</dbReference>
<evidence type="ECO:0000313" key="4">
    <source>
        <dbReference type="Proteomes" id="UP000036681"/>
    </source>
</evidence>
<dbReference type="InterPro" id="IPR014012">
    <property type="entry name" value="HSA_dom"/>
</dbReference>
<reference evidence="5" key="1">
    <citation type="submission" date="2017-02" db="UniProtKB">
        <authorList>
            <consortium name="WormBaseParasite"/>
        </authorList>
    </citation>
    <scope>IDENTIFICATION</scope>
</reference>
<feature type="coiled-coil region" evidence="1">
    <location>
        <begin position="288"/>
        <end position="319"/>
    </location>
</feature>